<organism evidence="1 2">
    <name type="scientific">Propithecus coquereli</name>
    <name type="common">Coquerel's sifaka</name>
    <name type="synonym">Propithecus verreauxi coquereli</name>
    <dbReference type="NCBI Taxonomy" id="379532"/>
    <lineage>
        <taxon>Eukaryota</taxon>
        <taxon>Metazoa</taxon>
        <taxon>Chordata</taxon>
        <taxon>Craniata</taxon>
        <taxon>Vertebrata</taxon>
        <taxon>Euteleostomi</taxon>
        <taxon>Mammalia</taxon>
        <taxon>Eutheria</taxon>
        <taxon>Euarchontoglires</taxon>
        <taxon>Primates</taxon>
        <taxon>Strepsirrhini</taxon>
        <taxon>Lemuriformes</taxon>
        <taxon>Indriidae</taxon>
        <taxon>Propithecus</taxon>
    </lineage>
</organism>
<dbReference type="PANTHER" id="PTHR12219:SF17">
    <property type="entry name" value="WD REPEAT-CONTAINING PROTEIN 93"/>
    <property type="match status" value="1"/>
</dbReference>
<dbReference type="InterPro" id="IPR049547">
    <property type="entry name" value="WDR93_beta-prop"/>
</dbReference>
<dbReference type="AlphaFoldDB" id="A0A2K6G3L6"/>
<dbReference type="InterPro" id="IPR036322">
    <property type="entry name" value="WD40_repeat_dom_sf"/>
</dbReference>
<dbReference type="GO" id="GO:0022900">
    <property type="term" value="P:electron transport chain"/>
    <property type="evidence" value="ECO:0007669"/>
    <property type="project" value="InterPro"/>
</dbReference>
<keyword evidence="2" id="KW-1185">Reference proteome</keyword>
<evidence type="ECO:0000313" key="1">
    <source>
        <dbReference type="Ensembl" id="ENSPCOP00000020816.1"/>
    </source>
</evidence>
<accession>A0A2K6G3L6</accession>
<name>A0A2K6G3L6_PROCO</name>
<reference evidence="1" key="2">
    <citation type="submission" date="2025-09" db="UniProtKB">
        <authorList>
            <consortium name="Ensembl"/>
        </authorList>
    </citation>
    <scope>IDENTIFICATION</scope>
</reference>
<protein>
    <submittedName>
        <fullName evidence="1">WD repeat domain 93</fullName>
    </submittedName>
</protein>
<evidence type="ECO:0000313" key="2">
    <source>
        <dbReference type="Proteomes" id="UP000233160"/>
    </source>
</evidence>
<dbReference type="Proteomes" id="UP000233160">
    <property type="component" value="Unassembled WGS sequence"/>
</dbReference>
<proteinExistence type="predicted"/>
<dbReference type="Pfam" id="PF21030">
    <property type="entry name" value="WDR93"/>
    <property type="match status" value="1"/>
</dbReference>
<dbReference type="GeneTree" id="ENSGT00390000009995"/>
<dbReference type="InterPro" id="IPR006885">
    <property type="entry name" value="NADH_UbQ_FeS_4_mit-like"/>
</dbReference>
<sequence length="173" mass="19781">MSSPRRSQTQKMRLSLTTRKVPLEVPTPTEKDWPTDEGDYVFMDLDQGLDSLPQPYRMINKLVNLLFDRSWEIIEERNALREAESSQIQPTVYPPVGEIQLNKRPNCMAVSQDFLFVGGAKGFSIYNLYNAKRIYVWDKLKVDVTSICATDLGSEILIALVDEMGIVLHLPFL</sequence>
<gene>
    <name evidence="1" type="primary">WDR93</name>
</gene>
<dbReference type="SUPFAM" id="SSF50978">
    <property type="entry name" value="WD40 repeat-like"/>
    <property type="match status" value="1"/>
</dbReference>
<dbReference type="PANTHER" id="PTHR12219">
    <property type="entry name" value="NADH-UBIQUINONE OXIDOREDUCTASE"/>
    <property type="match status" value="1"/>
</dbReference>
<reference evidence="1" key="1">
    <citation type="submission" date="2025-08" db="UniProtKB">
        <authorList>
            <consortium name="Ensembl"/>
        </authorList>
    </citation>
    <scope>IDENTIFICATION</scope>
</reference>
<dbReference type="Ensembl" id="ENSPCOT00000031473.1">
    <property type="protein sequence ID" value="ENSPCOP00000020816.1"/>
    <property type="gene ID" value="ENSPCOG00000022396.1"/>
</dbReference>